<dbReference type="InterPro" id="IPR051457">
    <property type="entry name" value="2-oxoacid:Fd_oxidoreductase"/>
</dbReference>
<dbReference type="Gene3D" id="3.40.50.970">
    <property type="match status" value="1"/>
</dbReference>
<dbReference type="GO" id="GO:0030976">
    <property type="term" value="F:thiamine pyrophosphate binding"/>
    <property type="evidence" value="ECO:0007669"/>
    <property type="project" value="InterPro"/>
</dbReference>
<dbReference type="CDD" id="cd03375">
    <property type="entry name" value="TPP_OGFOR"/>
    <property type="match status" value="1"/>
</dbReference>
<dbReference type="InterPro" id="IPR011766">
    <property type="entry name" value="TPP_enzyme_TPP-bd"/>
</dbReference>
<sequence>MALRDISKYLRLDKFPHIWCPGCGNGIVMQSVLRGIDKLGLDQNKVAVISGIGCSSRAAGYLDFNTLHTTHGRALTFATGIKMAKPELTVIVLTGDGDCSAIGGNHLIHAARRNIDLNVVVFNNSIYGMTGGQFSPTTPLNDIAATAPFGNLDPPFDLCELTKAAGATYIARSTTYHATQISNFVIKAIQNKGFSFLDIITQCPVYYGRMNKIKDAVDMLKEQRDNARNIKQWSILSDEEKQGKFVIGELHNQPRPEYTESYQSLIERHIEKRQPSPKSEERETKSREE</sequence>
<accession>A0A1F4RDW2</accession>
<dbReference type="EMBL" id="METP01000021">
    <property type="protein sequence ID" value="OGC06360.1"/>
    <property type="molecule type" value="Genomic_DNA"/>
</dbReference>
<dbReference type="PANTHER" id="PTHR48084">
    <property type="entry name" value="2-OXOGLUTARATE OXIDOREDUCTASE SUBUNIT KORB-RELATED"/>
    <property type="match status" value="1"/>
</dbReference>
<evidence type="ECO:0000313" key="4">
    <source>
        <dbReference type="EMBL" id="OGC06360.1"/>
    </source>
</evidence>
<dbReference type="AlphaFoldDB" id="A0A1F4RDW2"/>
<dbReference type="GO" id="GO:0016625">
    <property type="term" value="F:oxidoreductase activity, acting on the aldehyde or oxo group of donors, iron-sulfur protein as acceptor"/>
    <property type="evidence" value="ECO:0007669"/>
    <property type="project" value="UniProtKB-ARBA"/>
</dbReference>
<keyword evidence="1" id="KW-0560">Oxidoreductase</keyword>
<evidence type="ECO:0000256" key="1">
    <source>
        <dbReference type="ARBA" id="ARBA00023002"/>
    </source>
</evidence>
<organism evidence="4 5">
    <name type="scientific">candidate division WOR-1 bacterium RIFCSPLOWO2_02_FULL_46_20</name>
    <dbReference type="NCBI Taxonomy" id="1802567"/>
    <lineage>
        <taxon>Bacteria</taxon>
        <taxon>Bacillati</taxon>
        <taxon>Saganbacteria</taxon>
    </lineage>
</organism>
<dbReference type="InterPro" id="IPR029061">
    <property type="entry name" value="THDP-binding"/>
</dbReference>
<evidence type="ECO:0000256" key="2">
    <source>
        <dbReference type="SAM" id="MobiDB-lite"/>
    </source>
</evidence>
<protein>
    <submittedName>
        <fullName evidence="4">2-oxoacid:ferredoxin oxidoreductase subunit beta</fullName>
    </submittedName>
</protein>
<comment type="caution">
    <text evidence="4">The sequence shown here is derived from an EMBL/GenBank/DDBJ whole genome shotgun (WGS) entry which is preliminary data.</text>
</comment>
<dbReference type="PANTHER" id="PTHR48084:SF1">
    <property type="entry name" value="2-OXOGLUTARATE SYNTHASE SUBUNIT KORB"/>
    <property type="match status" value="1"/>
</dbReference>
<reference evidence="4 5" key="1">
    <citation type="journal article" date="2016" name="Nat. Commun.">
        <title>Thousands of microbial genomes shed light on interconnected biogeochemical processes in an aquifer system.</title>
        <authorList>
            <person name="Anantharaman K."/>
            <person name="Brown C.T."/>
            <person name="Hug L.A."/>
            <person name="Sharon I."/>
            <person name="Castelle C.J."/>
            <person name="Probst A.J."/>
            <person name="Thomas B.C."/>
            <person name="Singh A."/>
            <person name="Wilkins M.J."/>
            <person name="Karaoz U."/>
            <person name="Brodie E.L."/>
            <person name="Williams K.H."/>
            <person name="Hubbard S.S."/>
            <person name="Banfield J.F."/>
        </authorList>
    </citation>
    <scope>NUCLEOTIDE SEQUENCE [LARGE SCALE GENOMIC DNA]</scope>
</reference>
<evidence type="ECO:0000259" key="3">
    <source>
        <dbReference type="Pfam" id="PF02775"/>
    </source>
</evidence>
<dbReference type="Proteomes" id="UP000176938">
    <property type="component" value="Unassembled WGS sequence"/>
</dbReference>
<proteinExistence type="predicted"/>
<evidence type="ECO:0000313" key="5">
    <source>
        <dbReference type="Proteomes" id="UP000176938"/>
    </source>
</evidence>
<feature type="region of interest" description="Disordered" evidence="2">
    <location>
        <begin position="268"/>
        <end position="289"/>
    </location>
</feature>
<feature type="domain" description="Thiamine pyrophosphate enzyme TPP-binding" evidence="3">
    <location>
        <begin position="52"/>
        <end position="199"/>
    </location>
</feature>
<dbReference type="GO" id="GO:0045333">
    <property type="term" value="P:cellular respiration"/>
    <property type="evidence" value="ECO:0007669"/>
    <property type="project" value="UniProtKB-ARBA"/>
</dbReference>
<dbReference type="Pfam" id="PF02775">
    <property type="entry name" value="TPP_enzyme_C"/>
    <property type="match status" value="1"/>
</dbReference>
<dbReference type="SUPFAM" id="SSF52518">
    <property type="entry name" value="Thiamin diphosphate-binding fold (THDP-binding)"/>
    <property type="match status" value="1"/>
</dbReference>
<gene>
    <name evidence="4" type="ORF">A3H38_05270</name>
</gene>
<name>A0A1F4RDW2_UNCSA</name>